<sequence>MAYTGYHVAIRFTLIRPRGFPRPSLTIDTTTGDDRTYDDSALTARYAAAFAPDGSIDIVIDVFEGPRLVASLPVARYGPDEATGFSQD</sequence>
<dbReference type="RefSeq" id="WP_344068410.1">
    <property type="nucleotide sequence ID" value="NZ_BAAAPN010000100.1"/>
</dbReference>
<organism evidence="1 2">
    <name type="scientific">Nostocoides vanveenii</name>
    <dbReference type="NCBI Taxonomy" id="330835"/>
    <lineage>
        <taxon>Bacteria</taxon>
        <taxon>Bacillati</taxon>
        <taxon>Actinomycetota</taxon>
        <taxon>Actinomycetes</taxon>
        <taxon>Micrococcales</taxon>
        <taxon>Intrasporangiaceae</taxon>
        <taxon>Nostocoides</taxon>
    </lineage>
</organism>
<protein>
    <submittedName>
        <fullName evidence="1">Uncharacterized protein</fullName>
    </submittedName>
</protein>
<dbReference type="EMBL" id="BAAAPN010000100">
    <property type="protein sequence ID" value="GAA1773821.1"/>
    <property type="molecule type" value="Genomic_DNA"/>
</dbReference>
<reference evidence="1 2" key="1">
    <citation type="journal article" date="2019" name="Int. J. Syst. Evol. Microbiol.">
        <title>The Global Catalogue of Microorganisms (GCM) 10K type strain sequencing project: providing services to taxonomists for standard genome sequencing and annotation.</title>
        <authorList>
            <consortium name="The Broad Institute Genomics Platform"/>
            <consortium name="The Broad Institute Genome Sequencing Center for Infectious Disease"/>
            <person name="Wu L."/>
            <person name="Ma J."/>
        </authorList>
    </citation>
    <scope>NUCLEOTIDE SEQUENCE [LARGE SCALE GENOMIC DNA]</scope>
    <source>
        <strain evidence="1 2">JCM 15591</strain>
    </source>
</reference>
<evidence type="ECO:0000313" key="1">
    <source>
        <dbReference type="EMBL" id="GAA1773821.1"/>
    </source>
</evidence>
<comment type="caution">
    <text evidence="1">The sequence shown here is derived from an EMBL/GenBank/DDBJ whole genome shotgun (WGS) entry which is preliminary data.</text>
</comment>
<dbReference type="Proteomes" id="UP001501475">
    <property type="component" value="Unassembled WGS sequence"/>
</dbReference>
<keyword evidence="2" id="KW-1185">Reference proteome</keyword>
<gene>
    <name evidence="1" type="ORF">GCM10009810_33620</name>
</gene>
<name>A0ABN2L3G4_9MICO</name>
<evidence type="ECO:0000313" key="2">
    <source>
        <dbReference type="Proteomes" id="UP001501475"/>
    </source>
</evidence>
<accession>A0ABN2L3G4</accession>
<proteinExistence type="predicted"/>